<dbReference type="InterPro" id="IPR036390">
    <property type="entry name" value="WH_DNA-bd_sf"/>
</dbReference>
<dbReference type="InterPro" id="IPR005119">
    <property type="entry name" value="LysR_subst-bd"/>
</dbReference>
<dbReference type="InterPro" id="IPR036388">
    <property type="entry name" value="WH-like_DNA-bd_sf"/>
</dbReference>
<dbReference type="Pfam" id="PF03466">
    <property type="entry name" value="LysR_substrate"/>
    <property type="match status" value="1"/>
</dbReference>
<dbReference type="Pfam" id="PF00126">
    <property type="entry name" value="HTH_1"/>
    <property type="match status" value="1"/>
</dbReference>
<proteinExistence type="inferred from homology"/>
<evidence type="ECO:0000256" key="4">
    <source>
        <dbReference type="ARBA" id="ARBA00023163"/>
    </source>
</evidence>
<dbReference type="SUPFAM" id="SSF46785">
    <property type="entry name" value="Winged helix' DNA-binding domain"/>
    <property type="match status" value="1"/>
</dbReference>
<evidence type="ECO:0000313" key="8">
    <source>
        <dbReference type="Proteomes" id="UP000282741"/>
    </source>
</evidence>
<dbReference type="Gene3D" id="1.10.10.10">
    <property type="entry name" value="Winged helix-like DNA-binding domain superfamily/Winged helix DNA-binding domain"/>
    <property type="match status" value="1"/>
</dbReference>
<keyword evidence="3" id="KW-0238">DNA-binding</keyword>
<dbReference type="PROSITE" id="PS50931">
    <property type="entry name" value="HTH_LYSR"/>
    <property type="match status" value="1"/>
</dbReference>
<evidence type="ECO:0000256" key="2">
    <source>
        <dbReference type="ARBA" id="ARBA00023015"/>
    </source>
</evidence>
<dbReference type="GO" id="GO:0000976">
    <property type="term" value="F:transcription cis-regulatory region binding"/>
    <property type="evidence" value="ECO:0007669"/>
    <property type="project" value="TreeGrafter"/>
</dbReference>
<feature type="region of interest" description="Disordered" evidence="5">
    <location>
        <begin position="297"/>
        <end position="317"/>
    </location>
</feature>
<keyword evidence="4" id="KW-0804">Transcription</keyword>
<dbReference type="GO" id="GO:0003700">
    <property type="term" value="F:DNA-binding transcription factor activity"/>
    <property type="evidence" value="ECO:0007669"/>
    <property type="project" value="InterPro"/>
</dbReference>
<dbReference type="PANTHER" id="PTHR30126:SF94">
    <property type="entry name" value="LYSR FAMILY TRANSCRIPTIONAL REGULATOR"/>
    <property type="match status" value="1"/>
</dbReference>
<dbReference type="EMBL" id="CP024172">
    <property type="protein sequence ID" value="AZW17101.1"/>
    <property type="molecule type" value="Genomic_DNA"/>
</dbReference>
<dbReference type="AlphaFoldDB" id="A0AAN1RVY8"/>
<evidence type="ECO:0000256" key="5">
    <source>
        <dbReference type="SAM" id="MobiDB-lite"/>
    </source>
</evidence>
<dbReference type="SUPFAM" id="SSF53850">
    <property type="entry name" value="Periplasmic binding protein-like II"/>
    <property type="match status" value="1"/>
</dbReference>
<dbReference type="FunFam" id="1.10.10.10:FF:000001">
    <property type="entry name" value="LysR family transcriptional regulator"/>
    <property type="match status" value="1"/>
</dbReference>
<evidence type="ECO:0000259" key="6">
    <source>
        <dbReference type="PROSITE" id="PS50931"/>
    </source>
</evidence>
<organism evidence="7 8">
    <name type="scientific">Bordetella hinzii</name>
    <dbReference type="NCBI Taxonomy" id="103855"/>
    <lineage>
        <taxon>Bacteria</taxon>
        <taxon>Pseudomonadati</taxon>
        <taxon>Pseudomonadota</taxon>
        <taxon>Betaproteobacteria</taxon>
        <taxon>Burkholderiales</taxon>
        <taxon>Alcaligenaceae</taxon>
        <taxon>Bordetella</taxon>
    </lineage>
</organism>
<evidence type="ECO:0000313" key="7">
    <source>
        <dbReference type="EMBL" id="AZW17101.1"/>
    </source>
</evidence>
<evidence type="ECO:0000256" key="3">
    <source>
        <dbReference type="ARBA" id="ARBA00023125"/>
    </source>
</evidence>
<accession>A0AAN1RVY8</accession>
<evidence type="ECO:0000256" key="1">
    <source>
        <dbReference type="ARBA" id="ARBA00009437"/>
    </source>
</evidence>
<protein>
    <submittedName>
        <fullName evidence="7">LysR family transcriptional regulator</fullName>
    </submittedName>
</protein>
<keyword evidence="2" id="KW-0805">Transcription regulation</keyword>
<dbReference type="Gene3D" id="3.40.190.290">
    <property type="match status" value="1"/>
</dbReference>
<dbReference type="InterPro" id="IPR000847">
    <property type="entry name" value="LysR_HTH_N"/>
</dbReference>
<name>A0AAN1RVY8_9BORD</name>
<dbReference type="Proteomes" id="UP000282741">
    <property type="component" value="Chromosome"/>
</dbReference>
<dbReference type="CDD" id="cd08427">
    <property type="entry name" value="PBP2_LTTR_like_2"/>
    <property type="match status" value="1"/>
</dbReference>
<feature type="domain" description="HTH lysR-type" evidence="6">
    <location>
        <begin position="1"/>
        <end position="57"/>
    </location>
</feature>
<gene>
    <name evidence="7" type="ORF">CS347_10115</name>
</gene>
<dbReference type="PRINTS" id="PR00039">
    <property type="entry name" value="HTHLYSR"/>
</dbReference>
<comment type="similarity">
    <text evidence="1">Belongs to the LysR transcriptional regulatory family.</text>
</comment>
<sequence>MLREFKTFVAVARDGTFTGAGRQLGLTQSAVSAQIRRLEDHLGVTLFDRSGKAAVLNAHGRELLPQAEELLALAEGMVNQAGGRVSGVLRIGAIASVQQDLLVHALKPFRAAYPDVRVRVVPGVSLSLLGQVDAGEVDLVVLIRPPFTLPPELAWKVLLREPMVLAVNARMPHRPWREVLESEPFIRYDRSSFGGRLVDRFLRRHRVAVHEAVELDEIDALANLVREGLGVALLPRTRRLDGRGLRLMDLGEPDFVREIGVVGRLSRSPLLEKMVDCLGQASLGQASLGQASLGQASLGQAGPEGPAAGLIDGRSAP</sequence>
<reference evidence="8" key="1">
    <citation type="submission" date="2017-10" db="EMBL/GenBank/DDBJ databases">
        <title>Whole genome sequencing of various Bordetella species.</title>
        <authorList>
            <person name="Weigand M.R."/>
            <person name="Loparev V."/>
            <person name="Peng Y."/>
            <person name="Bowden K.E."/>
            <person name="Tondella M.L."/>
            <person name="Williams M.M."/>
        </authorList>
    </citation>
    <scope>NUCLEOTIDE SEQUENCE [LARGE SCALE GENOMIC DNA]</scope>
    <source>
        <strain evidence="8">H720</strain>
    </source>
</reference>
<dbReference type="RefSeq" id="WP_032979633.1">
    <property type="nucleotide sequence ID" value="NZ_CP012077.1"/>
</dbReference>
<dbReference type="PANTHER" id="PTHR30126">
    <property type="entry name" value="HTH-TYPE TRANSCRIPTIONAL REGULATOR"/>
    <property type="match status" value="1"/>
</dbReference>